<feature type="region of interest" description="Disordered" evidence="1">
    <location>
        <begin position="1"/>
        <end position="34"/>
    </location>
</feature>
<accession>A0A9P6AQL9</accession>
<evidence type="ECO:0000313" key="3">
    <source>
        <dbReference type="Proteomes" id="UP000886523"/>
    </source>
</evidence>
<reference evidence="2" key="1">
    <citation type="journal article" date="2020" name="Nat. Commun.">
        <title>Large-scale genome sequencing of mycorrhizal fungi provides insights into the early evolution of symbiotic traits.</title>
        <authorList>
            <person name="Miyauchi S."/>
            <person name="Kiss E."/>
            <person name="Kuo A."/>
            <person name="Drula E."/>
            <person name="Kohler A."/>
            <person name="Sanchez-Garcia M."/>
            <person name="Morin E."/>
            <person name="Andreopoulos B."/>
            <person name="Barry K.W."/>
            <person name="Bonito G."/>
            <person name="Buee M."/>
            <person name="Carver A."/>
            <person name="Chen C."/>
            <person name="Cichocki N."/>
            <person name="Clum A."/>
            <person name="Culley D."/>
            <person name="Crous P.W."/>
            <person name="Fauchery L."/>
            <person name="Girlanda M."/>
            <person name="Hayes R.D."/>
            <person name="Keri Z."/>
            <person name="LaButti K."/>
            <person name="Lipzen A."/>
            <person name="Lombard V."/>
            <person name="Magnuson J."/>
            <person name="Maillard F."/>
            <person name="Murat C."/>
            <person name="Nolan M."/>
            <person name="Ohm R.A."/>
            <person name="Pangilinan J."/>
            <person name="Pereira M.F."/>
            <person name="Perotto S."/>
            <person name="Peter M."/>
            <person name="Pfister S."/>
            <person name="Riley R."/>
            <person name="Sitrit Y."/>
            <person name="Stielow J.B."/>
            <person name="Szollosi G."/>
            <person name="Zifcakova L."/>
            <person name="Stursova M."/>
            <person name="Spatafora J.W."/>
            <person name="Tedersoo L."/>
            <person name="Vaario L.M."/>
            <person name="Yamada A."/>
            <person name="Yan M."/>
            <person name="Wang P."/>
            <person name="Xu J."/>
            <person name="Bruns T."/>
            <person name="Baldrian P."/>
            <person name="Vilgalys R."/>
            <person name="Dunand C."/>
            <person name="Henrissat B."/>
            <person name="Grigoriev I.V."/>
            <person name="Hibbett D."/>
            <person name="Nagy L.G."/>
            <person name="Martin F.M."/>
        </authorList>
    </citation>
    <scope>NUCLEOTIDE SEQUENCE</scope>
    <source>
        <strain evidence="2">UP504</strain>
    </source>
</reference>
<feature type="non-terminal residue" evidence="2">
    <location>
        <position position="69"/>
    </location>
</feature>
<dbReference type="Proteomes" id="UP000886523">
    <property type="component" value="Unassembled WGS sequence"/>
</dbReference>
<comment type="caution">
    <text evidence="2">The sequence shown here is derived from an EMBL/GenBank/DDBJ whole genome shotgun (WGS) entry which is preliminary data.</text>
</comment>
<sequence>MMEWYRYSRWSARSRPNQKRKKRQPASLSNAASSVLVDIGQPPTRRLTAFNAYVALSQSSGKDTIQLIR</sequence>
<feature type="compositionally biased region" description="Low complexity" evidence="1">
    <location>
        <begin position="1"/>
        <end position="15"/>
    </location>
</feature>
<name>A0A9P6AQL9_9AGAM</name>
<gene>
    <name evidence="2" type="ORF">BS47DRAFT_1348234</name>
</gene>
<evidence type="ECO:0000256" key="1">
    <source>
        <dbReference type="SAM" id="MobiDB-lite"/>
    </source>
</evidence>
<organism evidence="2 3">
    <name type="scientific">Hydnum rufescens UP504</name>
    <dbReference type="NCBI Taxonomy" id="1448309"/>
    <lineage>
        <taxon>Eukaryota</taxon>
        <taxon>Fungi</taxon>
        <taxon>Dikarya</taxon>
        <taxon>Basidiomycota</taxon>
        <taxon>Agaricomycotina</taxon>
        <taxon>Agaricomycetes</taxon>
        <taxon>Cantharellales</taxon>
        <taxon>Hydnaceae</taxon>
        <taxon>Hydnum</taxon>
    </lineage>
</organism>
<dbReference type="EMBL" id="MU129020">
    <property type="protein sequence ID" value="KAF9510223.1"/>
    <property type="molecule type" value="Genomic_DNA"/>
</dbReference>
<proteinExistence type="predicted"/>
<dbReference type="OrthoDB" id="2986975at2759"/>
<dbReference type="AlphaFoldDB" id="A0A9P6AQL9"/>
<protein>
    <submittedName>
        <fullName evidence="2">Uncharacterized protein</fullName>
    </submittedName>
</protein>
<keyword evidence="3" id="KW-1185">Reference proteome</keyword>
<evidence type="ECO:0000313" key="2">
    <source>
        <dbReference type="EMBL" id="KAF9510223.1"/>
    </source>
</evidence>